<feature type="region of interest" description="Disordered" evidence="1">
    <location>
        <begin position="94"/>
        <end position="114"/>
    </location>
</feature>
<organism evidence="2 3">
    <name type="scientific">Patulibacter brassicae</name>
    <dbReference type="NCBI Taxonomy" id="1705717"/>
    <lineage>
        <taxon>Bacteria</taxon>
        <taxon>Bacillati</taxon>
        <taxon>Actinomycetota</taxon>
        <taxon>Thermoleophilia</taxon>
        <taxon>Solirubrobacterales</taxon>
        <taxon>Patulibacteraceae</taxon>
        <taxon>Patulibacter</taxon>
    </lineage>
</organism>
<dbReference type="EMBL" id="JAXAVX010000005">
    <property type="protein sequence ID" value="MDX8152274.1"/>
    <property type="molecule type" value="Genomic_DNA"/>
</dbReference>
<name>A0ABU4VKA4_9ACTN</name>
<dbReference type="Proteomes" id="UP001277761">
    <property type="component" value="Unassembled WGS sequence"/>
</dbReference>
<evidence type="ECO:0000313" key="3">
    <source>
        <dbReference type="Proteomes" id="UP001277761"/>
    </source>
</evidence>
<reference evidence="2 3" key="1">
    <citation type="submission" date="2023-11" db="EMBL/GenBank/DDBJ databases">
        <authorList>
            <person name="Xu M."/>
            <person name="Jiang T."/>
        </authorList>
    </citation>
    <scope>NUCLEOTIDE SEQUENCE [LARGE SCALE GENOMIC DNA]</scope>
    <source>
        <strain evidence="2 3">SD</strain>
    </source>
</reference>
<proteinExistence type="predicted"/>
<evidence type="ECO:0000256" key="1">
    <source>
        <dbReference type="SAM" id="MobiDB-lite"/>
    </source>
</evidence>
<dbReference type="RefSeq" id="WP_319954429.1">
    <property type="nucleotide sequence ID" value="NZ_JAXAVX010000005.1"/>
</dbReference>
<comment type="caution">
    <text evidence="2">The sequence shown here is derived from an EMBL/GenBank/DDBJ whole genome shotgun (WGS) entry which is preliminary data.</text>
</comment>
<evidence type="ECO:0000313" key="2">
    <source>
        <dbReference type="EMBL" id="MDX8152274.1"/>
    </source>
</evidence>
<keyword evidence="3" id="KW-1185">Reference proteome</keyword>
<accession>A0ABU4VKA4</accession>
<gene>
    <name evidence="2" type="ORF">SK069_11755</name>
</gene>
<sequence length="114" mass="12446">MADYEPIGEPRGDQRLGLARQHFGWLLDVIQRNGDVRLATVKHQETSETTLALLVSPRDFGYASDEAREALVGSRPAWIPVAVLVADEPESFSQNWEILDDGDPDRPSAGSSGG</sequence>
<protein>
    <submittedName>
        <fullName evidence="2">Uncharacterized protein</fullName>
    </submittedName>
</protein>